<evidence type="ECO:0000256" key="5">
    <source>
        <dbReference type="NCBIfam" id="TIGR01378"/>
    </source>
</evidence>
<evidence type="ECO:0000256" key="2">
    <source>
        <dbReference type="ARBA" id="ARBA00022741"/>
    </source>
</evidence>
<protein>
    <recommendedName>
        <fullName evidence="5">Thiamine diphosphokinase</fullName>
        <ecNumber evidence="5">2.7.6.2</ecNumber>
    </recommendedName>
</protein>
<dbReference type="GO" id="GO:0009229">
    <property type="term" value="P:thiamine diphosphate biosynthetic process"/>
    <property type="evidence" value="ECO:0007669"/>
    <property type="project" value="InterPro"/>
</dbReference>
<evidence type="ECO:0000313" key="8">
    <source>
        <dbReference type="Proteomes" id="UP000245695"/>
    </source>
</evidence>
<dbReference type="EMBL" id="LN650648">
    <property type="protein sequence ID" value="CEI73736.1"/>
    <property type="molecule type" value="Genomic_DNA"/>
</dbReference>
<dbReference type="CDD" id="cd07995">
    <property type="entry name" value="TPK"/>
    <property type="match status" value="1"/>
</dbReference>
<evidence type="ECO:0000256" key="4">
    <source>
        <dbReference type="ARBA" id="ARBA00022840"/>
    </source>
</evidence>
<dbReference type="Pfam" id="PF04263">
    <property type="entry name" value="TPK_catalytic"/>
    <property type="match status" value="1"/>
</dbReference>
<dbReference type="NCBIfam" id="TIGR01378">
    <property type="entry name" value="thi_PPkinase"/>
    <property type="match status" value="1"/>
</dbReference>
<dbReference type="InterPro" id="IPR036759">
    <property type="entry name" value="TPK_catalytic_sf"/>
</dbReference>
<dbReference type="InterPro" id="IPR007373">
    <property type="entry name" value="Thiamin_PyroPKinase_B1-bd"/>
</dbReference>
<dbReference type="GO" id="GO:0030975">
    <property type="term" value="F:thiamine binding"/>
    <property type="evidence" value="ECO:0007669"/>
    <property type="project" value="InterPro"/>
</dbReference>
<dbReference type="RefSeq" id="WP_166505867.1">
    <property type="nucleotide sequence ID" value="NZ_JAKNTL010000007.1"/>
</dbReference>
<dbReference type="GO" id="GO:0016301">
    <property type="term" value="F:kinase activity"/>
    <property type="evidence" value="ECO:0007669"/>
    <property type="project" value="UniProtKB-KW"/>
</dbReference>
<dbReference type="GO" id="GO:0004788">
    <property type="term" value="F:thiamine diphosphokinase activity"/>
    <property type="evidence" value="ECO:0007669"/>
    <property type="project" value="UniProtKB-UniRule"/>
</dbReference>
<dbReference type="InterPro" id="IPR007371">
    <property type="entry name" value="TPK_catalytic"/>
</dbReference>
<organism evidence="7 8">
    <name type="scientific">Romboutsia hominis</name>
    <dbReference type="NCBI Taxonomy" id="1507512"/>
    <lineage>
        <taxon>Bacteria</taxon>
        <taxon>Bacillati</taxon>
        <taxon>Bacillota</taxon>
        <taxon>Clostridia</taxon>
        <taxon>Peptostreptococcales</taxon>
        <taxon>Peptostreptococcaceae</taxon>
        <taxon>Romboutsia</taxon>
    </lineage>
</organism>
<dbReference type="GO" id="GO:0005524">
    <property type="term" value="F:ATP binding"/>
    <property type="evidence" value="ECO:0007669"/>
    <property type="project" value="UniProtKB-KW"/>
</dbReference>
<keyword evidence="2" id="KW-0547">Nucleotide-binding</keyword>
<sequence>MKKACIILNGKSENYNNIKEILAKNKYDYIICADGGANHIYNMDIVPDYIIGDLDSVDSSIVNYYKNLNVKFERFPSKKNETDTELCIYLAKNLKVKEIDFYFALGGRIDHTIANINLLYFVKSIGMIPTIISEKEIIQIAINEEIEIKGNIGDTVSVIPLSGDAKGVTLTNFEYPLEEYDMKFYLPLGISNVMLENKCRVKVNEGSLIAIRNI</sequence>
<dbReference type="AlphaFoldDB" id="A0A2P2BTP7"/>
<dbReference type="EC" id="2.7.6.2" evidence="5"/>
<dbReference type="SMART" id="SM00983">
    <property type="entry name" value="TPK_B1_binding"/>
    <property type="match status" value="1"/>
</dbReference>
<gene>
    <name evidence="7" type="ORF">FRIFI_2208</name>
</gene>
<evidence type="ECO:0000313" key="7">
    <source>
        <dbReference type="EMBL" id="CEI73736.1"/>
    </source>
</evidence>
<dbReference type="GO" id="GO:0006772">
    <property type="term" value="P:thiamine metabolic process"/>
    <property type="evidence" value="ECO:0007669"/>
    <property type="project" value="UniProtKB-UniRule"/>
</dbReference>
<keyword evidence="1 7" id="KW-0808">Transferase</keyword>
<proteinExistence type="predicted"/>
<dbReference type="InterPro" id="IPR006282">
    <property type="entry name" value="Thi_PPkinase"/>
</dbReference>
<evidence type="ECO:0000259" key="6">
    <source>
        <dbReference type="SMART" id="SM00983"/>
    </source>
</evidence>
<keyword evidence="8" id="KW-1185">Reference proteome</keyword>
<accession>A0A2P2BTP7</accession>
<dbReference type="SUPFAM" id="SSF63999">
    <property type="entry name" value="Thiamin pyrophosphokinase, catalytic domain"/>
    <property type="match status" value="1"/>
</dbReference>
<dbReference type="SUPFAM" id="SSF63862">
    <property type="entry name" value="Thiamin pyrophosphokinase, substrate-binding domain"/>
    <property type="match status" value="1"/>
</dbReference>
<dbReference type="Gene3D" id="3.40.50.10240">
    <property type="entry name" value="Thiamin pyrophosphokinase, catalytic domain"/>
    <property type="match status" value="1"/>
</dbReference>
<dbReference type="PANTHER" id="PTHR41299:SF1">
    <property type="entry name" value="THIAMINE PYROPHOSPHOKINASE"/>
    <property type="match status" value="1"/>
</dbReference>
<evidence type="ECO:0000256" key="3">
    <source>
        <dbReference type="ARBA" id="ARBA00022777"/>
    </source>
</evidence>
<dbReference type="Pfam" id="PF04265">
    <property type="entry name" value="TPK_B1_binding"/>
    <property type="match status" value="1"/>
</dbReference>
<keyword evidence="4" id="KW-0067">ATP-binding</keyword>
<dbReference type="KEGG" id="rhom:FRIFI_2208"/>
<dbReference type="Proteomes" id="UP000245695">
    <property type="component" value="Chromosome 1"/>
</dbReference>
<reference evidence="7 8" key="1">
    <citation type="submission" date="2014-09" db="EMBL/GenBank/DDBJ databases">
        <authorList>
            <person name="Hornung B.V."/>
        </authorList>
    </citation>
    <scope>NUCLEOTIDE SEQUENCE [LARGE SCALE GENOMIC DNA]</scope>
    <source>
        <strain evidence="7 8">FRIFI</strain>
    </source>
</reference>
<name>A0A2P2BTP7_9FIRM</name>
<dbReference type="PANTHER" id="PTHR41299">
    <property type="entry name" value="THIAMINE PYROPHOSPHOKINASE"/>
    <property type="match status" value="1"/>
</dbReference>
<dbReference type="InterPro" id="IPR036371">
    <property type="entry name" value="TPK_B1-bd_sf"/>
</dbReference>
<feature type="domain" description="Thiamin pyrophosphokinase thiamin-binding" evidence="6">
    <location>
        <begin position="150"/>
        <end position="209"/>
    </location>
</feature>
<keyword evidence="3 7" id="KW-0418">Kinase</keyword>
<evidence type="ECO:0000256" key="1">
    <source>
        <dbReference type="ARBA" id="ARBA00022679"/>
    </source>
</evidence>
<dbReference type="InterPro" id="IPR053149">
    <property type="entry name" value="TPK"/>
</dbReference>